<gene>
    <name evidence="2" type="ORF">MBJ925_LOCUS28397</name>
    <name evidence="3" type="ORF">SMN809_LOCUS16923</name>
</gene>
<dbReference type="EMBL" id="CAJOBI010007702">
    <property type="protein sequence ID" value="CAF4092670.1"/>
    <property type="molecule type" value="Genomic_DNA"/>
</dbReference>
<reference evidence="2" key="1">
    <citation type="submission" date="2021-02" db="EMBL/GenBank/DDBJ databases">
        <authorList>
            <person name="Nowell W R."/>
        </authorList>
    </citation>
    <scope>NUCLEOTIDE SEQUENCE</scope>
</reference>
<dbReference type="Proteomes" id="UP000663824">
    <property type="component" value="Unassembled WGS sequence"/>
</dbReference>
<evidence type="ECO:0000313" key="3">
    <source>
        <dbReference type="EMBL" id="CAF4092670.1"/>
    </source>
</evidence>
<evidence type="ECO:0000256" key="1">
    <source>
        <dbReference type="SAM" id="MobiDB-lite"/>
    </source>
</evidence>
<feature type="compositionally biased region" description="Basic and acidic residues" evidence="1">
    <location>
        <begin position="1"/>
        <end position="11"/>
    </location>
</feature>
<dbReference type="Proteomes" id="UP000676336">
    <property type="component" value="Unassembled WGS sequence"/>
</dbReference>
<dbReference type="AlphaFoldDB" id="A0A816WPA4"/>
<evidence type="ECO:0000313" key="4">
    <source>
        <dbReference type="Proteomes" id="UP000663824"/>
    </source>
</evidence>
<name>A0A816WPA4_9BILA</name>
<feature type="region of interest" description="Disordered" evidence="1">
    <location>
        <begin position="1"/>
        <end position="31"/>
    </location>
</feature>
<organism evidence="2 4">
    <name type="scientific">Rotaria magnacalcarata</name>
    <dbReference type="NCBI Taxonomy" id="392030"/>
    <lineage>
        <taxon>Eukaryota</taxon>
        <taxon>Metazoa</taxon>
        <taxon>Spiralia</taxon>
        <taxon>Gnathifera</taxon>
        <taxon>Rotifera</taxon>
        <taxon>Eurotatoria</taxon>
        <taxon>Bdelloidea</taxon>
        <taxon>Philodinida</taxon>
        <taxon>Philodinidae</taxon>
        <taxon>Rotaria</taxon>
    </lineage>
</organism>
<protein>
    <submittedName>
        <fullName evidence="2">Uncharacterized protein</fullName>
    </submittedName>
</protein>
<sequence length="354" mass="40653">MQNYSDFRKSIQDFLPLNPSPPRSKKTTSKRSYTIQIRPVLRAAFSPYNRGSNTAVCSIEYDDITPDLRGFTADIRCPYEKNNDLIKALKERIDLGDQLNMTKESTNKIIKCYNISMKAASHTIGRTIIEMIARGHVQGIYSSVETLMDQYRLEKKYSNNRTIIGLVQEAKTRSFWNKITPTEQNNLDSYLKWHSQSLHMRNFVPTYDVLKYLWRKSKSADIVTSLMHPKFGSFSDKIEHIETSFVNLYRTLSEVIPNSSLPYVDDKLPIPDLSEGQCSRSDALTLASFYKIALPNIEYEFVTNIVHLSSDSANLFNRINLNNSMNICHTTMSATNEQSLKRKLSDGNQENEIQ</sequence>
<accession>A0A816WPA4</accession>
<comment type="caution">
    <text evidence="2">The sequence shown here is derived from an EMBL/GenBank/DDBJ whole genome shotgun (WGS) entry which is preliminary data.</text>
</comment>
<dbReference type="EMBL" id="CAJNRE010015231">
    <property type="protein sequence ID" value="CAF2135188.1"/>
    <property type="molecule type" value="Genomic_DNA"/>
</dbReference>
<proteinExistence type="predicted"/>
<evidence type="ECO:0000313" key="2">
    <source>
        <dbReference type="EMBL" id="CAF2135188.1"/>
    </source>
</evidence>